<evidence type="ECO:0000256" key="1">
    <source>
        <dbReference type="SAM" id="Phobius"/>
    </source>
</evidence>
<reference evidence="2 3" key="1">
    <citation type="journal article" date="2018" name="Appl. Microbiol. Biotechnol.">
        <title>Co-cultivation of the strictly anaerobic methanogen Methanosarcina barkeri with aerobic methanotrophs in an oxygen-limited membrane bioreactor.</title>
        <authorList>
            <person name="In 't Zandt M.H."/>
            <person name="van den Bosch T.J.M."/>
            <person name="Rijkers R."/>
            <person name="van Kessel M.A.H.J."/>
            <person name="Jetten M.S.M."/>
            <person name="Welte C.U."/>
        </authorList>
    </citation>
    <scope>NUCLEOTIDE SEQUENCE [LARGE SCALE GENOMIC DNA]</scope>
    <source>
        <strain evidence="2 3">DSM 17706</strain>
    </source>
</reference>
<name>A0A2U1SR69_METSR</name>
<comment type="caution">
    <text evidence="2">The sequence shown here is derived from an EMBL/GenBank/DDBJ whole genome shotgun (WGS) entry which is preliminary data.</text>
</comment>
<dbReference type="Proteomes" id="UP000245137">
    <property type="component" value="Unassembled WGS sequence"/>
</dbReference>
<proteinExistence type="predicted"/>
<keyword evidence="3" id="KW-1185">Reference proteome</keyword>
<sequence length="150" mass="16365">MTIWLDHHIERDGFQTETSGEMSASAILKLQAAGFSTEQVTALAELIDSQAATKADLEAAKHELGAQIGGVKSELGARIDSVKSDLEAAKHELGGRIDSLEHSLGSKIDAVDHRLDMKIARLDGEFALVKWMLGFTLAFEVALFYKLFLH</sequence>
<accession>A0A2U1SR69</accession>
<feature type="transmembrane region" description="Helical" evidence="1">
    <location>
        <begin position="127"/>
        <end position="148"/>
    </location>
</feature>
<dbReference type="AlphaFoldDB" id="A0A2U1SR69"/>
<evidence type="ECO:0000313" key="3">
    <source>
        <dbReference type="Proteomes" id="UP000245137"/>
    </source>
</evidence>
<organism evidence="2 3">
    <name type="scientific">Methylosinus sporium</name>
    <dbReference type="NCBI Taxonomy" id="428"/>
    <lineage>
        <taxon>Bacteria</taxon>
        <taxon>Pseudomonadati</taxon>
        <taxon>Pseudomonadota</taxon>
        <taxon>Alphaproteobacteria</taxon>
        <taxon>Hyphomicrobiales</taxon>
        <taxon>Methylocystaceae</taxon>
        <taxon>Methylosinus</taxon>
    </lineage>
</organism>
<keyword evidence="1" id="KW-1133">Transmembrane helix</keyword>
<evidence type="ECO:0000313" key="2">
    <source>
        <dbReference type="EMBL" id="PWB94106.1"/>
    </source>
</evidence>
<evidence type="ECO:0008006" key="4">
    <source>
        <dbReference type="Google" id="ProtNLM"/>
    </source>
</evidence>
<gene>
    <name evidence="2" type="ORF">C5689_09210</name>
</gene>
<protein>
    <recommendedName>
        <fullName evidence="4">DUF1640 domain-containing protein</fullName>
    </recommendedName>
</protein>
<dbReference type="EMBL" id="PUIV01000011">
    <property type="protein sequence ID" value="PWB94106.1"/>
    <property type="molecule type" value="Genomic_DNA"/>
</dbReference>
<keyword evidence="1" id="KW-0812">Transmembrane</keyword>
<keyword evidence="1" id="KW-0472">Membrane</keyword>